<dbReference type="Pfam" id="PF10536">
    <property type="entry name" value="PMD"/>
    <property type="match status" value="1"/>
</dbReference>
<dbReference type="PANTHER" id="PTHR46033:SF1">
    <property type="entry name" value="PROTEIN MAIN-LIKE 2"/>
    <property type="match status" value="1"/>
</dbReference>
<dbReference type="EMBL" id="KI392271">
    <property type="protein sequence ID" value="ERN18134.1"/>
    <property type="molecule type" value="Genomic_DNA"/>
</dbReference>
<evidence type="ECO:0000313" key="2">
    <source>
        <dbReference type="EMBL" id="ERN18134.1"/>
    </source>
</evidence>
<sequence>MEEADIYAWGAAAVCWAYEHIMHMRPIPHSISPNIYRAKRWEPPKNYYSNLHNLMPPIRQELDNLQLHEVIWNPYFKPDEVISDDRLQAIETTMCITTLIFDDIAEPYMSDRVHQ</sequence>
<evidence type="ECO:0000259" key="1">
    <source>
        <dbReference type="Pfam" id="PF10536"/>
    </source>
</evidence>
<dbReference type="HOGENOM" id="CLU_2112160_0_0_1"/>
<evidence type="ECO:0000313" key="3">
    <source>
        <dbReference type="Proteomes" id="UP000017836"/>
    </source>
</evidence>
<gene>
    <name evidence="2" type="ORF">AMTR_s00054p00054050</name>
</gene>
<feature type="domain" description="Aminotransferase-like plant mobile" evidence="1">
    <location>
        <begin position="15"/>
        <end position="114"/>
    </location>
</feature>
<protein>
    <recommendedName>
        <fullName evidence="1">Aminotransferase-like plant mobile domain-containing protein</fullName>
    </recommendedName>
</protein>
<dbReference type="AlphaFoldDB" id="U5D6R1"/>
<accession>U5D6R1</accession>
<name>U5D6R1_AMBTC</name>
<dbReference type="Gramene" id="ERN18134">
    <property type="protein sequence ID" value="ERN18134"/>
    <property type="gene ID" value="AMTR_s00054p00054050"/>
</dbReference>
<reference evidence="3" key="1">
    <citation type="journal article" date="2013" name="Science">
        <title>The Amborella genome and the evolution of flowering plants.</title>
        <authorList>
            <consortium name="Amborella Genome Project"/>
        </authorList>
    </citation>
    <scope>NUCLEOTIDE SEQUENCE [LARGE SCALE GENOMIC DNA]</scope>
</reference>
<proteinExistence type="predicted"/>
<keyword evidence="3" id="KW-1185">Reference proteome</keyword>
<organism evidence="2 3">
    <name type="scientific">Amborella trichopoda</name>
    <dbReference type="NCBI Taxonomy" id="13333"/>
    <lineage>
        <taxon>Eukaryota</taxon>
        <taxon>Viridiplantae</taxon>
        <taxon>Streptophyta</taxon>
        <taxon>Embryophyta</taxon>
        <taxon>Tracheophyta</taxon>
        <taxon>Spermatophyta</taxon>
        <taxon>Magnoliopsida</taxon>
        <taxon>Amborellales</taxon>
        <taxon>Amborellaceae</taxon>
        <taxon>Amborella</taxon>
    </lineage>
</organism>
<dbReference type="Proteomes" id="UP000017836">
    <property type="component" value="Unassembled WGS sequence"/>
</dbReference>
<dbReference type="PANTHER" id="PTHR46033">
    <property type="entry name" value="PROTEIN MAIN-LIKE 2"/>
    <property type="match status" value="1"/>
</dbReference>
<dbReference type="InterPro" id="IPR044824">
    <property type="entry name" value="MAIN-like"/>
</dbReference>
<dbReference type="GO" id="GO:0010073">
    <property type="term" value="P:meristem maintenance"/>
    <property type="evidence" value="ECO:0007669"/>
    <property type="project" value="InterPro"/>
</dbReference>
<dbReference type="InterPro" id="IPR019557">
    <property type="entry name" value="AminoTfrase-like_pln_mobile"/>
</dbReference>